<feature type="transmembrane region" description="Helical" evidence="6">
    <location>
        <begin position="216"/>
        <end position="235"/>
    </location>
</feature>
<feature type="compositionally biased region" description="Basic residues" evidence="5">
    <location>
        <begin position="347"/>
        <end position="358"/>
    </location>
</feature>
<name>A0A7S3PU80_9STRA</name>
<dbReference type="SUPFAM" id="SSF144091">
    <property type="entry name" value="Rhomboid-like"/>
    <property type="match status" value="1"/>
</dbReference>
<organism evidence="9">
    <name type="scientific">Chaetoceros debilis</name>
    <dbReference type="NCBI Taxonomy" id="122233"/>
    <lineage>
        <taxon>Eukaryota</taxon>
        <taxon>Sar</taxon>
        <taxon>Stramenopiles</taxon>
        <taxon>Ochrophyta</taxon>
        <taxon>Bacillariophyta</taxon>
        <taxon>Coscinodiscophyceae</taxon>
        <taxon>Chaetocerotophycidae</taxon>
        <taxon>Chaetocerotales</taxon>
        <taxon>Chaetocerotaceae</taxon>
        <taxon>Chaetoceros</taxon>
    </lineage>
</organism>
<feature type="transmembrane region" description="Helical" evidence="6">
    <location>
        <begin position="247"/>
        <end position="265"/>
    </location>
</feature>
<dbReference type="Gene3D" id="1.20.1540.10">
    <property type="entry name" value="Rhomboid-like"/>
    <property type="match status" value="1"/>
</dbReference>
<dbReference type="EMBL" id="HBIO01000755">
    <property type="protein sequence ID" value="CAE0455705.1"/>
    <property type="molecule type" value="Transcribed_RNA"/>
</dbReference>
<feature type="compositionally biased region" description="Basic residues" evidence="5">
    <location>
        <begin position="323"/>
        <end position="334"/>
    </location>
</feature>
<evidence type="ECO:0000259" key="8">
    <source>
        <dbReference type="Pfam" id="PF01694"/>
    </source>
</evidence>
<dbReference type="InterPro" id="IPR035952">
    <property type="entry name" value="Rhomboid-like_sf"/>
</dbReference>
<evidence type="ECO:0000256" key="6">
    <source>
        <dbReference type="SAM" id="Phobius"/>
    </source>
</evidence>
<feature type="signal peptide" evidence="7">
    <location>
        <begin position="1"/>
        <end position="21"/>
    </location>
</feature>
<reference evidence="9" key="1">
    <citation type="submission" date="2021-01" db="EMBL/GenBank/DDBJ databases">
        <authorList>
            <person name="Corre E."/>
            <person name="Pelletier E."/>
            <person name="Niang G."/>
            <person name="Scheremetjew M."/>
            <person name="Finn R."/>
            <person name="Kale V."/>
            <person name="Holt S."/>
            <person name="Cochrane G."/>
            <person name="Meng A."/>
            <person name="Brown T."/>
            <person name="Cohen L."/>
        </authorList>
    </citation>
    <scope>NUCLEOTIDE SEQUENCE</scope>
    <source>
        <strain evidence="9">MM31A-1</strain>
    </source>
</reference>
<dbReference type="Pfam" id="PF01694">
    <property type="entry name" value="Rhomboid"/>
    <property type="match status" value="1"/>
</dbReference>
<dbReference type="InterPro" id="IPR022764">
    <property type="entry name" value="Peptidase_S54_rhomboid_dom"/>
</dbReference>
<dbReference type="GO" id="GO:0004252">
    <property type="term" value="F:serine-type endopeptidase activity"/>
    <property type="evidence" value="ECO:0007669"/>
    <property type="project" value="InterPro"/>
</dbReference>
<dbReference type="PANTHER" id="PTHR43731:SF26">
    <property type="entry name" value="RHOMBOID-LIKE PROTEIN 10, CHLOROPLASTIC"/>
    <property type="match status" value="1"/>
</dbReference>
<feature type="region of interest" description="Disordered" evidence="5">
    <location>
        <begin position="323"/>
        <end position="378"/>
    </location>
</feature>
<dbReference type="PANTHER" id="PTHR43731">
    <property type="entry name" value="RHOMBOID PROTEASE"/>
    <property type="match status" value="1"/>
</dbReference>
<dbReference type="AlphaFoldDB" id="A0A7S3PU80"/>
<feature type="transmembrane region" description="Helical" evidence="6">
    <location>
        <begin position="192"/>
        <end position="210"/>
    </location>
</feature>
<evidence type="ECO:0000256" key="2">
    <source>
        <dbReference type="ARBA" id="ARBA00022692"/>
    </source>
</evidence>
<evidence type="ECO:0000256" key="7">
    <source>
        <dbReference type="SAM" id="SignalP"/>
    </source>
</evidence>
<keyword evidence="2 6" id="KW-0812">Transmembrane</keyword>
<dbReference type="InterPro" id="IPR050925">
    <property type="entry name" value="Rhomboid_protease_S54"/>
</dbReference>
<gene>
    <name evidence="9" type="ORF">CDEB00056_LOCUS546</name>
</gene>
<feature type="chain" id="PRO_5030706057" description="Peptidase S54 rhomboid domain-containing protein" evidence="7">
    <location>
        <begin position="22"/>
        <end position="378"/>
    </location>
</feature>
<keyword evidence="4 6" id="KW-0472">Membrane</keyword>
<keyword evidence="7" id="KW-0732">Signal</keyword>
<feature type="transmembrane region" description="Helical" evidence="6">
    <location>
        <begin position="153"/>
        <end position="171"/>
    </location>
</feature>
<keyword evidence="3 6" id="KW-1133">Transmembrane helix</keyword>
<accession>A0A7S3PU80</accession>
<protein>
    <recommendedName>
        <fullName evidence="8">Peptidase S54 rhomboid domain-containing protein</fullName>
    </recommendedName>
</protein>
<feature type="domain" description="Peptidase S54 rhomboid" evidence="8">
    <location>
        <begin position="151"/>
        <end position="288"/>
    </location>
</feature>
<evidence type="ECO:0000256" key="4">
    <source>
        <dbReference type="ARBA" id="ARBA00023136"/>
    </source>
</evidence>
<evidence type="ECO:0000313" key="9">
    <source>
        <dbReference type="EMBL" id="CAE0455705.1"/>
    </source>
</evidence>
<dbReference type="GO" id="GO:0016020">
    <property type="term" value="C:membrane"/>
    <property type="evidence" value="ECO:0007669"/>
    <property type="project" value="UniProtKB-SubCell"/>
</dbReference>
<comment type="subcellular location">
    <subcellularLocation>
        <location evidence="1">Membrane</location>
        <topology evidence="1">Multi-pass membrane protein</topology>
    </subcellularLocation>
</comment>
<sequence>MKVKLEFVLLLSALFVTYARARVNSNAPIIFSSFRRQVPSSSSSSNSWRSKLQNRSTLASSSSVKRIFDGSPEYDDGYDELDRLDKVKREFESMLGGYRPWGVSAASRRPGKYSWTSRLIVTNVIMYGLQMMMPGITRMGAKRSDMIMQGQQLYRLFTPVFLHGSILHLMMNSFSLQNIGPEVERNFGSGRFLATYVAAGIAGNMASAYYTPNPSLGASGAVFGIMGAYYAFLSNNSQFFGRSGEQMMGRVSSTLMMNVIFGLVSPSIDNWAHIGGAVAGVGMAMTFGPKLYLIGLPGGGRIIADKPSVRLPPYLETIPSKVGKRLKRGRRRMQVQRYQSELSATPWRKKRGHRRPIRERRGNARTGSRGPLKPLFGE</sequence>
<evidence type="ECO:0000256" key="3">
    <source>
        <dbReference type="ARBA" id="ARBA00022989"/>
    </source>
</evidence>
<evidence type="ECO:0000256" key="1">
    <source>
        <dbReference type="ARBA" id="ARBA00004141"/>
    </source>
</evidence>
<proteinExistence type="predicted"/>
<evidence type="ECO:0000256" key="5">
    <source>
        <dbReference type="SAM" id="MobiDB-lite"/>
    </source>
</evidence>
<feature type="transmembrane region" description="Helical" evidence="6">
    <location>
        <begin position="271"/>
        <end position="293"/>
    </location>
</feature>